<sequence length="425" mass="49639">MTEEEHLKYCLKEIEKKLDWKDSSTWKESDYQKLSILISEASTISISPHTLKRLFGKIKYRKHYNPQQATKDALSLFLDYSNWDDFVLKNTSLNSKKNKTQKNDQKKTKKIIWFFIPIIVLIISFIAINQTKSIQKNNDVFTFNLNDSIGIVPYTASLNYDFTQLESDSIFIDFSFEHPTLGHQIIKPEKSRTISNFTYQVPGYYPVLLQKNKKTLAIKKVLALSKSWDSYIVYESELSRFWLDNKIPKMEENGRLYYPQVYLKANGFDLNKVFYTTHRLFKQFEIDGDNFELKTRFKNSSELGGITCFDFILRLFCENNTNHIKLMESGCSQFSGIKFGEAVLSGEQQNLDTFKINLDDWNMLHIVAKNKTVQVFLNNSLIYQDQYQQPNGKIVGIETLFKGTGILDYIQITDLNTNKEFIDAF</sequence>
<dbReference type="AlphaFoldDB" id="A0A5B7TY56"/>
<dbReference type="OrthoDB" id="639802at2"/>
<dbReference type="Proteomes" id="UP000306229">
    <property type="component" value="Chromosome"/>
</dbReference>
<keyword evidence="1" id="KW-0472">Membrane</keyword>
<evidence type="ECO:0000313" key="3">
    <source>
        <dbReference type="Proteomes" id="UP000306229"/>
    </source>
</evidence>
<keyword evidence="1" id="KW-1133">Transmembrane helix</keyword>
<dbReference type="RefSeq" id="WP_138951222.1">
    <property type="nucleotide sequence ID" value="NZ_CP040749.1"/>
</dbReference>
<keyword evidence="3" id="KW-1185">Reference proteome</keyword>
<feature type="transmembrane region" description="Helical" evidence="1">
    <location>
        <begin position="111"/>
        <end position="128"/>
    </location>
</feature>
<protein>
    <submittedName>
        <fullName evidence="2">Uncharacterized protein</fullName>
    </submittedName>
</protein>
<proteinExistence type="predicted"/>
<reference evidence="2 3" key="1">
    <citation type="submission" date="2019-05" db="EMBL/GenBank/DDBJ databases">
        <title>Algicella ahnfeltiae gen. nov., sp. nov., a novel marine bacterium of the family Flavobacteriaceae isolated from a red alga.</title>
        <authorList>
            <person name="Nedashkovskaya O.I."/>
            <person name="Kukhlevskiy A.D."/>
            <person name="Kim S.-G."/>
            <person name="Zhukova N.V."/>
            <person name="Mikhailov V.V."/>
        </authorList>
    </citation>
    <scope>NUCLEOTIDE SEQUENCE [LARGE SCALE GENOMIC DNA]</scope>
    <source>
        <strain evidence="2 3">10Alg115</strain>
    </source>
</reference>
<keyword evidence="1" id="KW-0812">Transmembrane</keyword>
<evidence type="ECO:0000313" key="2">
    <source>
        <dbReference type="EMBL" id="QCX40313.1"/>
    </source>
</evidence>
<organism evidence="2 3">
    <name type="scientific">Aureibaculum algae</name>
    <dbReference type="NCBI Taxonomy" id="2584122"/>
    <lineage>
        <taxon>Bacteria</taxon>
        <taxon>Pseudomonadati</taxon>
        <taxon>Bacteroidota</taxon>
        <taxon>Flavobacteriia</taxon>
        <taxon>Flavobacteriales</taxon>
        <taxon>Flavobacteriaceae</taxon>
        <taxon>Aureibaculum</taxon>
    </lineage>
</organism>
<name>A0A5B7TY56_9FLAO</name>
<dbReference type="KEGG" id="fbe:FF125_18360"/>
<dbReference type="EMBL" id="CP040749">
    <property type="protein sequence ID" value="QCX40313.1"/>
    <property type="molecule type" value="Genomic_DNA"/>
</dbReference>
<accession>A0A5B7TY56</accession>
<gene>
    <name evidence="2" type="ORF">FF125_18360</name>
</gene>
<evidence type="ECO:0000256" key="1">
    <source>
        <dbReference type="SAM" id="Phobius"/>
    </source>
</evidence>